<sequence length="327" mass="34758">MATTTATTTVLYCRDPLNERRVDAHFAAEARQLHAAGGTVGLIDHDALLAGDAERAVARVPEGTGSVWYRGWMIPVGRYAALHAALRRRGGELVVTPEAYRRAHELPGWYETFAGLTPVSGWLPAGPGAVPDPEGLGALAAGLPPGAAVVKDYVKSRKHEWDEACYVPDLADAAALHRVVARFVELQGEFLTGGVVLRAFEHFVTPEGAAAEVRVWWRDGVPRLVTAHPDSPVAEVAHPFEPAPEPAPEPALDPALEPVRAAVEALGCPFVTTDLALRADGVWRVVEVGDGQVSDLHREADQAAFSSLLTADQALLRTPAPSGTTPA</sequence>
<dbReference type="InterPro" id="IPR025643">
    <property type="entry name" value="R2K_3"/>
</dbReference>
<gene>
    <name evidence="2" type="ORF">OG517_35885</name>
</gene>
<keyword evidence="3" id="KW-1185">Reference proteome</keyword>
<dbReference type="RefSeq" id="WP_328964671.1">
    <property type="nucleotide sequence ID" value="NZ_CP108090.1"/>
</dbReference>
<dbReference type="Proteomes" id="UP001432039">
    <property type="component" value="Chromosome"/>
</dbReference>
<proteinExistence type="predicted"/>
<name>A0ABZ1TN38_STRVG</name>
<organism evidence="2 3">
    <name type="scientific">Streptomyces virginiae</name>
    <name type="common">Streptomyces cinnamonensis</name>
    <dbReference type="NCBI Taxonomy" id="1961"/>
    <lineage>
        <taxon>Bacteria</taxon>
        <taxon>Bacillati</taxon>
        <taxon>Actinomycetota</taxon>
        <taxon>Actinomycetes</taxon>
        <taxon>Kitasatosporales</taxon>
        <taxon>Streptomycetaceae</taxon>
        <taxon>Streptomyces</taxon>
    </lineage>
</organism>
<evidence type="ECO:0000313" key="3">
    <source>
        <dbReference type="Proteomes" id="UP001432039"/>
    </source>
</evidence>
<dbReference type="EMBL" id="CP108090">
    <property type="protein sequence ID" value="WUQ16377.1"/>
    <property type="molecule type" value="Genomic_DNA"/>
</dbReference>
<feature type="domain" description="ATP-grasp" evidence="1">
    <location>
        <begin position="145"/>
        <end position="304"/>
    </location>
</feature>
<reference evidence="2" key="1">
    <citation type="submission" date="2022-10" db="EMBL/GenBank/DDBJ databases">
        <title>The complete genomes of actinobacterial strains from the NBC collection.</title>
        <authorList>
            <person name="Joergensen T.S."/>
            <person name="Alvarez Arevalo M."/>
            <person name="Sterndorff E.B."/>
            <person name="Faurdal D."/>
            <person name="Vuksanovic O."/>
            <person name="Mourched A.-S."/>
            <person name="Charusanti P."/>
            <person name="Shaw S."/>
            <person name="Blin K."/>
            <person name="Weber T."/>
        </authorList>
    </citation>
    <scope>NUCLEOTIDE SEQUENCE</scope>
    <source>
        <strain evidence="2">NBC_00248</strain>
    </source>
</reference>
<protein>
    <submittedName>
        <fullName evidence="2">ATP-grasp domain-containing protein</fullName>
    </submittedName>
</protein>
<accession>A0ABZ1TN38</accession>
<evidence type="ECO:0000313" key="2">
    <source>
        <dbReference type="EMBL" id="WUQ16377.1"/>
    </source>
</evidence>
<dbReference type="Pfam" id="PF14243">
    <property type="entry name" value="R2K_3"/>
    <property type="match status" value="1"/>
</dbReference>
<evidence type="ECO:0000259" key="1">
    <source>
        <dbReference type="Pfam" id="PF14243"/>
    </source>
</evidence>